<reference evidence="10" key="3">
    <citation type="submission" date="2025-09" db="UniProtKB">
        <authorList>
            <consortium name="Ensembl"/>
        </authorList>
    </citation>
    <scope>IDENTIFICATION</scope>
</reference>
<dbReference type="InterPro" id="IPR050525">
    <property type="entry name" value="ECM_Assembly_Org"/>
</dbReference>
<dbReference type="SUPFAM" id="SSF53300">
    <property type="entry name" value="vWA-like"/>
    <property type="match status" value="2"/>
</dbReference>
<evidence type="ECO:0000313" key="11">
    <source>
        <dbReference type="Proteomes" id="UP000007303"/>
    </source>
</evidence>
<accession>H3D0K0</accession>
<dbReference type="GO" id="GO:0005581">
    <property type="term" value="C:collagen trimer"/>
    <property type="evidence" value="ECO:0007669"/>
    <property type="project" value="UniProtKB-KW"/>
</dbReference>
<keyword evidence="3" id="KW-0272">Extracellular matrix</keyword>
<protein>
    <recommendedName>
        <fullName evidence="9">VWFA domain-containing protein</fullName>
    </recommendedName>
</protein>
<evidence type="ECO:0000256" key="1">
    <source>
        <dbReference type="ARBA" id="ARBA00004498"/>
    </source>
</evidence>
<dbReference type="HOGENOM" id="CLU_640229_0_0_1"/>
<evidence type="ECO:0000256" key="3">
    <source>
        <dbReference type="ARBA" id="ARBA00022530"/>
    </source>
</evidence>
<evidence type="ECO:0000313" key="10">
    <source>
        <dbReference type="Ensembl" id="ENSTNIP00000014036.1"/>
    </source>
</evidence>
<keyword evidence="5" id="KW-0677">Repeat</keyword>
<feature type="domain" description="VWFA" evidence="9">
    <location>
        <begin position="1"/>
        <end position="148"/>
    </location>
</feature>
<evidence type="ECO:0000256" key="2">
    <source>
        <dbReference type="ARBA" id="ARBA00022525"/>
    </source>
</evidence>
<evidence type="ECO:0000259" key="9">
    <source>
        <dbReference type="PROSITE" id="PS50234"/>
    </source>
</evidence>
<dbReference type="GO" id="GO:0007155">
    <property type="term" value="P:cell adhesion"/>
    <property type="evidence" value="ECO:0007669"/>
    <property type="project" value="UniProtKB-KW"/>
</dbReference>
<evidence type="ECO:0000256" key="5">
    <source>
        <dbReference type="ARBA" id="ARBA00022737"/>
    </source>
</evidence>
<dbReference type="OMA" id="KSDRAFH"/>
<dbReference type="PANTHER" id="PTHR24020">
    <property type="entry name" value="COLLAGEN ALPHA"/>
    <property type="match status" value="1"/>
</dbReference>
<keyword evidence="7" id="KW-0176">Collagen</keyword>
<dbReference type="PRINTS" id="PR00453">
    <property type="entry name" value="VWFADOMAIN"/>
</dbReference>
<organism evidence="10 11">
    <name type="scientific">Tetraodon nigroviridis</name>
    <name type="common">Spotted green pufferfish</name>
    <name type="synonym">Chelonodon nigroviridis</name>
    <dbReference type="NCBI Taxonomy" id="99883"/>
    <lineage>
        <taxon>Eukaryota</taxon>
        <taxon>Metazoa</taxon>
        <taxon>Chordata</taxon>
        <taxon>Craniata</taxon>
        <taxon>Vertebrata</taxon>
        <taxon>Euteleostomi</taxon>
        <taxon>Actinopterygii</taxon>
        <taxon>Neopterygii</taxon>
        <taxon>Teleostei</taxon>
        <taxon>Neoteleostei</taxon>
        <taxon>Acanthomorphata</taxon>
        <taxon>Eupercaria</taxon>
        <taxon>Tetraodontiformes</taxon>
        <taxon>Tetradontoidea</taxon>
        <taxon>Tetraodontidae</taxon>
        <taxon>Tetraodon</taxon>
    </lineage>
</organism>
<evidence type="ECO:0000256" key="7">
    <source>
        <dbReference type="ARBA" id="ARBA00023119"/>
    </source>
</evidence>
<dbReference type="AlphaFoldDB" id="H3D0K0"/>
<evidence type="ECO:0000256" key="6">
    <source>
        <dbReference type="ARBA" id="ARBA00022889"/>
    </source>
</evidence>
<dbReference type="PANTHER" id="PTHR24020:SF13">
    <property type="entry name" value="COLLAGEN ALPHA-3(VI) CHAIN"/>
    <property type="match status" value="1"/>
</dbReference>
<keyword evidence="11" id="KW-1185">Reference proteome</keyword>
<dbReference type="Proteomes" id="UP000007303">
    <property type="component" value="Unassembled WGS sequence"/>
</dbReference>
<evidence type="ECO:0000256" key="8">
    <source>
        <dbReference type="SAM" id="Phobius"/>
    </source>
</evidence>
<keyword evidence="8" id="KW-0472">Membrane</keyword>
<evidence type="ECO:0000256" key="4">
    <source>
        <dbReference type="ARBA" id="ARBA00022729"/>
    </source>
</evidence>
<keyword evidence="6" id="KW-0130">Cell adhesion</keyword>
<dbReference type="InterPro" id="IPR002035">
    <property type="entry name" value="VWF_A"/>
</dbReference>
<feature type="transmembrane region" description="Helical" evidence="8">
    <location>
        <begin position="387"/>
        <end position="409"/>
    </location>
</feature>
<sequence>MAKDLETHDDAVRMAVMQYSDDVMVHFNLKSHNSKKALINALRNLRHKGGRNRKTGAALQFVRDRVFTTLFGSRHLEGVPQILFLLTLGKAGDDVSKAALSLKQFGVQTFAIGIKKAKLQELQQIASPSRFLYNLPVFGELLSIQPQLAALVQQRTEYPVARMLKTFAFLTSPSFNFELENQQSDIVFLMDGSEDTRSDFPAMKALVERTVDALNIGDDKVRVSVVQYSRDPQTHFNLNSYSTKQDVLAAVQQLNHKGGRPLNTGAALNYVRNSAFADSSGSRKQDGVPQILIFLTGGRSQDNVMSVAAALKQDGVVPFCVGTRNADILEQQMIAFDPSYTFTGLGVDDTGSIAQRLLTFVKRVPRQPRLTSEKTLGETRSFAFSRFLLLSLALSLPLSLSASIILNFIPVSADQTQSSQHDIVFLLDS</sequence>
<dbReference type="GeneTree" id="ENSGT00940000156462"/>
<keyword evidence="8" id="KW-1133">Transmembrane helix</keyword>
<feature type="domain" description="VWFA" evidence="9">
    <location>
        <begin position="185"/>
        <end position="364"/>
    </location>
</feature>
<reference evidence="10" key="2">
    <citation type="submission" date="2025-08" db="UniProtKB">
        <authorList>
            <consortium name="Ensembl"/>
        </authorList>
    </citation>
    <scope>IDENTIFICATION</scope>
</reference>
<keyword evidence="2" id="KW-0964">Secreted</keyword>
<dbReference type="PROSITE" id="PS50234">
    <property type="entry name" value="VWFA"/>
    <property type="match status" value="2"/>
</dbReference>
<dbReference type="Ensembl" id="ENSTNIT00000014232.1">
    <property type="protein sequence ID" value="ENSTNIP00000014036.1"/>
    <property type="gene ID" value="ENSTNIG00000011101.1"/>
</dbReference>
<comment type="subcellular location">
    <subcellularLocation>
        <location evidence="1">Secreted</location>
        <location evidence="1">Extracellular space</location>
        <location evidence="1">Extracellular matrix</location>
    </subcellularLocation>
</comment>
<dbReference type="Gene3D" id="3.40.50.410">
    <property type="entry name" value="von Willebrand factor, type A domain"/>
    <property type="match status" value="2"/>
</dbReference>
<dbReference type="FunFam" id="3.40.50.410:FF:000003">
    <property type="entry name" value="Collagen type VI alpha 3 chain"/>
    <property type="match status" value="2"/>
</dbReference>
<proteinExistence type="predicted"/>
<keyword evidence="8" id="KW-0812">Transmembrane</keyword>
<dbReference type="GO" id="GO:0005615">
    <property type="term" value="C:extracellular space"/>
    <property type="evidence" value="ECO:0007669"/>
    <property type="project" value="TreeGrafter"/>
</dbReference>
<dbReference type="InterPro" id="IPR036465">
    <property type="entry name" value="vWFA_dom_sf"/>
</dbReference>
<dbReference type="SMART" id="SM00327">
    <property type="entry name" value="VWA"/>
    <property type="match status" value="2"/>
</dbReference>
<keyword evidence="4" id="KW-0732">Signal</keyword>
<name>H3D0K0_TETNG</name>
<dbReference type="InParanoid" id="H3D0K0"/>
<reference evidence="11" key="1">
    <citation type="journal article" date="2004" name="Nature">
        <title>Genome duplication in the teleost fish Tetraodon nigroviridis reveals the early vertebrate proto-karyotype.</title>
        <authorList>
            <person name="Jaillon O."/>
            <person name="Aury J.-M."/>
            <person name="Brunet F."/>
            <person name="Petit J.-L."/>
            <person name="Stange-Thomann N."/>
            <person name="Mauceli E."/>
            <person name="Bouneau L."/>
            <person name="Fischer C."/>
            <person name="Ozouf-Costaz C."/>
            <person name="Bernot A."/>
            <person name="Nicaud S."/>
            <person name="Jaffe D."/>
            <person name="Fisher S."/>
            <person name="Lutfalla G."/>
            <person name="Dossat C."/>
            <person name="Segurens B."/>
            <person name="Dasilva C."/>
            <person name="Salanoubat M."/>
            <person name="Levy M."/>
            <person name="Boudet N."/>
            <person name="Castellano S."/>
            <person name="Anthouard V."/>
            <person name="Jubin C."/>
            <person name="Castelli V."/>
            <person name="Katinka M."/>
            <person name="Vacherie B."/>
            <person name="Biemont C."/>
            <person name="Skalli Z."/>
            <person name="Cattolico L."/>
            <person name="Poulain J."/>
            <person name="De Berardinis V."/>
            <person name="Cruaud C."/>
            <person name="Duprat S."/>
            <person name="Brottier P."/>
            <person name="Coutanceau J.-P."/>
            <person name="Gouzy J."/>
            <person name="Parra G."/>
            <person name="Lardier G."/>
            <person name="Chapple C."/>
            <person name="McKernan K.J."/>
            <person name="McEwan P."/>
            <person name="Bosak S."/>
            <person name="Kellis M."/>
            <person name="Volff J.-N."/>
            <person name="Guigo R."/>
            <person name="Zody M.C."/>
            <person name="Mesirov J."/>
            <person name="Lindblad-Toh K."/>
            <person name="Birren B."/>
            <person name="Nusbaum C."/>
            <person name="Kahn D."/>
            <person name="Robinson-Rechavi M."/>
            <person name="Laudet V."/>
            <person name="Schachter V."/>
            <person name="Quetier F."/>
            <person name="Saurin W."/>
            <person name="Scarpelli C."/>
            <person name="Wincker P."/>
            <person name="Lander E.S."/>
            <person name="Weissenbach J."/>
            <person name="Roest Crollius H."/>
        </authorList>
    </citation>
    <scope>NUCLEOTIDE SEQUENCE [LARGE SCALE GENOMIC DNA]</scope>
</reference>
<dbReference type="Pfam" id="PF00092">
    <property type="entry name" value="VWA"/>
    <property type="match status" value="2"/>
</dbReference>